<feature type="region of interest" description="Disordered" evidence="2">
    <location>
        <begin position="348"/>
        <end position="404"/>
    </location>
</feature>
<name>A0ABQ7JHZ1_9FUNG</name>
<feature type="non-terminal residue" evidence="3">
    <location>
        <position position="1"/>
    </location>
</feature>
<evidence type="ECO:0000313" key="4">
    <source>
        <dbReference type="Proteomes" id="UP001194696"/>
    </source>
</evidence>
<feature type="non-terminal residue" evidence="3">
    <location>
        <position position="491"/>
    </location>
</feature>
<accession>A0ABQ7JHZ1</accession>
<protein>
    <recommendedName>
        <fullName evidence="5">Gag protein</fullName>
    </recommendedName>
</protein>
<dbReference type="EMBL" id="JAAAIM010002520">
    <property type="protein sequence ID" value="KAG0272307.1"/>
    <property type="molecule type" value="Genomic_DNA"/>
</dbReference>
<organism evidence="3 4">
    <name type="scientific">Linnemannia gamsii</name>
    <dbReference type="NCBI Taxonomy" id="64522"/>
    <lineage>
        <taxon>Eukaryota</taxon>
        <taxon>Fungi</taxon>
        <taxon>Fungi incertae sedis</taxon>
        <taxon>Mucoromycota</taxon>
        <taxon>Mortierellomycotina</taxon>
        <taxon>Mortierellomycetes</taxon>
        <taxon>Mortierellales</taxon>
        <taxon>Mortierellaceae</taxon>
        <taxon>Linnemannia</taxon>
    </lineage>
</organism>
<feature type="region of interest" description="Disordered" evidence="2">
    <location>
        <begin position="467"/>
        <end position="491"/>
    </location>
</feature>
<evidence type="ECO:0000256" key="1">
    <source>
        <dbReference type="SAM" id="Coils"/>
    </source>
</evidence>
<keyword evidence="1" id="KW-0175">Coiled coil</keyword>
<feature type="coiled-coil region" evidence="1">
    <location>
        <begin position="7"/>
        <end position="41"/>
    </location>
</feature>
<sequence length="491" mass="54124">TLSPEEAEGLKEVLRDLTREIAEAKAEMNEWTSMLDDLECAEMSMGRTALSSVVPSVVNENLVVKKGGKIDEIKLSNEFPRYHRLVEAHLLPVLDIKIHGPLITNVREFLYEFHRIGVTKFTSWGFDERCSRLLCLANMDRKASDAMNAVLSSDPNGKWPWARCEKVFVESAMTQTERTDEVEKVIKIGLERGESYKQYYHRMKRLMDVYQVKDLPKFADLLFLLQRAVNPDVLTMILLLRRISVLEGLAGVTPEDTTFESYMESLQHVQGPADSDEWAPIISERRRLTGAADVEAAKQAQSLKDKLFHQQKRAAAAATLATTGGTRVGGTSGGSINQVPVADDNVGQRGNAGHNGHRGAHGNGSGFGASRGRGGGRGYSNGSFKKNYDHGNHPHPYSGGRGNSNGKLSHTVELEDAFVKEVEVDGGEMSDVNQVGGVVMSDDSRDVTEVDHERMTNNAPLILYTKQVDKESEMQQADGEGPVEQSPSLPE</sequence>
<dbReference type="Proteomes" id="UP001194696">
    <property type="component" value="Unassembled WGS sequence"/>
</dbReference>
<gene>
    <name evidence="3" type="ORF">BGZ96_005388</name>
</gene>
<evidence type="ECO:0008006" key="5">
    <source>
        <dbReference type="Google" id="ProtNLM"/>
    </source>
</evidence>
<feature type="compositionally biased region" description="Gly residues" evidence="2">
    <location>
        <begin position="361"/>
        <end position="379"/>
    </location>
</feature>
<keyword evidence="4" id="KW-1185">Reference proteome</keyword>
<comment type="caution">
    <text evidence="3">The sequence shown here is derived from an EMBL/GenBank/DDBJ whole genome shotgun (WGS) entry which is preliminary data.</text>
</comment>
<reference evidence="3 4" key="1">
    <citation type="journal article" date="2020" name="Fungal Divers.">
        <title>Resolving the Mortierellaceae phylogeny through synthesis of multi-gene phylogenetics and phylogenomics.</title>
        <authorList>
            <person name="Vandepol N."/>
            <person name="Liber J."/>
            <person name="Desiro A."/>
            <person name="Na H."/>
            <person name="Kennedy M."/>
            <person name="Barry K."/>
            <person name="Grigoriev I.V."/>
            <person name="Miller A.N."/>
            <person name="O'Donnell K."/>
            <person name="Stajich J.E."/>
            <person name="Bonito G."/>
        </authorList>
    </citation>
    <scope>NUCLEOTIDE SEQUENCE [LARGE SCALE GENOMIC DNA]</scope>
    <source>
        <strain evidence="3 4">AD045</strain>
    </source>
</reference>
<evidence type="ECO:0000313" key="3">
    <source>
        <dbReference type="EMBL" id="KAG0272307.1"/>
    </source>
</evidence>
<proteinExistence type="predicted"/>
<evidence type="ECO:0000256" key="2">
    <source>
        <dbReference type="SAM" id="MobiDB-lite"/>
    </source>
</evidence>